<protein>
    <submittedName>
        <fullName evidence="5">Prephenate dehydrogenase</fullName>
    </submittedName>
</protein>
<feature type="domain" description="Prephenate/arogenate dehydrogenase" evidence="4">
    <location>
        <begin position="6"/>
        <end position="289"/>
    </location>
</feature>
<keyword evidence="2" id="KW-0560">Oxidoreductase</keyword>
<dbReference type="PANTHER" id="PTHR21363">
    <property type="entry name" value="PREPHENATE DEHYDROGENASE"/>
    <property type="match status" value="1"/>
</dbReference>
<dbReference type="GO" id="GO:0006571">
    <property type="term" value="P:tyrosine biosynthetic process"/>
    <property type="evidence" value="ECO:0007669"/>
    <property type="project" value="InterPro"/>
</dbReference>
<dbReference type="InterPro" id="IPR008927">
    <property type="entry name" value="6-PGluconate_DH-like_C_sf"/>
</dbReference>
<dbReference type="GO" id="GO:0004665">
    <property type="term" value="F:prephenate dehydrogenase (NADP+) activity"/>
    <property type="evidence" value="ECO:0007669"/>
    <property type="project" value="InterPro"/>
</dbReference>
<dbReference type="AlphaFoldDB" id="A0A9D1HJW7"/>
<dbReference type="Proteomes" id="UP000824124">
    <property type="component" value="Unassembled WGS sequence"/>
</dbReference>
<evidence type="ECO:0000313" key="6">
    <source>
        <dbReference type="Proteomes" id="UP000824124"/>
    </source>
</evidence>
<dbReference type="SUPFAM" id="SSF48179">
    <property type="entry name" value="6-phosphogluconate dehydrogenase C-terminal domain-like"/>
    <property type="match status" value="1"/>
</dbReference>
<proteinExistence type="inferred from homology"/>
<dbReference type="GO" id="GO:0008977">
    <property type="term" value="F:prephenate dehydrogenase (NAD+) activity"/>
    <property type="evidence" value="ECO:0007669"/>
    <property type="project" value="InterPro"/>
</dbReference>
<evidence type="ECO:0000256" key="1">
    <source>
        <dbReference type="ARBA" id="ARBA00007964"/>
    </source>
</evidence>
<evidence type="ECO:0000259" key="4">
    <source>
        <dbReference type="PROSITE" id="PS51176"/>
    </source>
</evidence>
<comment type="pathway">
    <text evidence="3">Amino-acid biosynthesis.</text>
</comment>
<dbReference type="InterPro" id="IPR046825">
    <property type="entry name" value="PDH_C"/>
</dbReference>
<accession>A0A9D1HJW7</accession>
<gene>
    <name evidence="5" type="ORF">IAB00_04685</name>
</gene>
<dbReference type="InterPro" id="IPR050812">
    <property type="entry name" value="Preph/Arog_dehydrog"/>
</dbReference>
<dbReference type="InterPro" id="IPR003099">
    <property type="entry name" value="Prephen_DH"/>
</dbReference>
<evidence type="ECO:0000313" key="5">
    <source>
        <dbReference type="EMBL" id="HIU10527.1"/>
    </source>
</evidence>
<dbReference type="SUPFAM" id="SSF51735">
    <property type="entry name" value="NAD(P)-binding Rossmann-fold domains"/>
    <property type="match status" value="1"/>
</dbReference>
<reference evidence="5" key="1">
    <citation type="submission" date="2020-10" db="EMBL/GenBank/DDBJ databases">
        <authorList>
            <person name="Gilroy R."/>
        </authorList>
    </citation>
    <scope>NUCLEOTIDE SEQUENCE</scope>
    <source>
        <strain evidence="5">2830</strain>
    </source>
</reference>
<dbReference type="PROSITE" id="PS51176">
    <property type="entry name" value="PDH_ADH"/>
    <property type="match status" value="1"/>
</dbReference>
<dbReference type="Gene3D" id="3.40.50.720">
    <property type="entry name" value="NAD(P)-binding Rossmann-like Domain"/>
    <property type="match status" value="1"/>
</dbReference>
<reference evidence="5" key="2">
    <citation type="journal article" date="2021" name="PeerJ">
        <title>Extensive microbial diversity within the chicken gut microbiome revealed by metagenomics and culture.</title>
        <authorList>
            <person name="Gilroy R."/>
            <person name="Ravi A."/>
            <person name="Getino M."/>
            <person name="Pursley I."/>
            <person name="Horton D.L."/>
            <person name="Alikhan N.F."/>
            <person name="Baker D."/>
            <person name="Gharbi K."/>
            <person name="Hall N."/>
            <person name="Watson M."/>
            <person name="Adriaenssens E.M."/>
            <person name="Foster-Nyarko E."/>
            <person name="Jarju S."/>
            <person name="Secka A."/>
            <person name="Antonio M."/>
            <person name="Oren A."/>
            <person name="Chaudhuri R.R."/>
            <person name="La Ragione R."/>
            <person name="Hildebrand F."/>
            <person name="Pallen M.J."/>
        </authorList>
    </citation>
    <scope>NUCLEOTIDE SEQUENCE</scope>
    <source>
        <strain evidence="5">2830</strain>
    </source>
</reference>
<dbReference type="GO" id="GO:0070403">
    <property type="term" value="F:NAD+ binding"/>
    <property type="evidence" value="ECO:0007669"/>
    <property type="project" value="InterPro"/>
</dbReference>
<dbReference type="InterPro" id="IPR036291">
    <property type="entry name" value="NAD(P)-bd_dom_sf"/>
</dbReference>
<dbReference type="Pfam" id="PF20463">
    <property type="entry name" value="PDH_C"/>
    <property type="match status" value="1"/>
</dbReference>
<organism evidence="5 6">
    <name type="scientific">Candidatus Avidehalobacter gallistercoris</name>
    <dbReference type="NCBI Taxonomy" id="2840694"/>
    <lineage>
        <taxon>Bacteria</taxon>
        <taxon>Bacillati</taxon>
        <taxon>Bacillota</taxon>
        <taxon>Clostridia</taxon>
        <taxon>Eubacteriales</taxon>
        <taxon>Peptococcaceae</taxon>
        <taxon>Peptococcaceae incertae sedis</taxon>
        <taxon>Candidatus Avidehalobacter</taxon>
    </lineage>
</organism>
<comment type="similarity">
    <text evidence="1">Belongs to the prephenate/arogenate dehydrogenase family.</text>
</comment>
<dbReference type="EMBL" id="DVMH01000022">
    <property type="protein sequence ID" value="HIU10527.1"/>
    <property type="molecule type" value="Genomic_DNA"/>
</dbReference>
<comment type="caution">
    <text evidence="5">The sequence shown here is derived from an EMBL/GenBank/DDBJ whole genome shotgun (WGS) entry which is preliminary data.</text>
</comment>
<dbReference type="InterPro" id="IPR046826">
    <property type="entry name" value="PDH_N"/>
</dbReference>
<name>A0A9D1HJW7_9FIRM</name>
<dbReference type="Pfam" id="PF02153">
    <property type="entry name" value="PDH_N"/>
    <property type="match status" value="1"/>
</dbReference>
<evidence type="ECO:0000256" key="3">
    <source>
        <dbReference type="ARBA" id="ARBA00029440"/>
    </source>
</evidence>
<evidence type="ECO:0000256" key="2">
    <source>
        <dbReference type="ARBA" id="ARBA00023002"/>
    </source>
</evidence>
<dbReference type="Gene3D" id="1.10.3660.10">
    <property type="entry name" value="6-phosphogluconate dehydrogenase C-terminal like domain"/>
    <property type="match status" value="1"/>
</dbReference>
<sequence length="293" mass="32965">MLTEQTKILIAGCGLIGGSYAMGLSAKGYNVTAIDRNAETIEFGLQKGFFRHGYTEPLPEVLHEAEFVVMGLYPTAMLEWLRDNQQHFAPGTLITDVSGVKSNIVDTAQEFLRPDVEFIGSHPMAGKETSGIFNADYHIFAEANFIITPTEKNTSEAVATVRELAQILEFKTIRELNIRQHDQMIGFLSQLTHAIAVSLMTCNDDEELGFFTGDSFRDLTRIARINDVMWSELFLLNRDILIENIDCFSAELMKLRSLLQAGDRERLQKMFQKSTERRSQFDVAKAAAPVDKK</sequence>
<dbReference type="PANTHER" id="PTHR21363:SF0">
    <property type="entry name" value="PREPHENATE DEHYDROGENASE [NADP(+)]"/>
    <property type="match status" value="1"/>
</dbReference>